<sequence length="84" mass="9238">MGYGPTVISTPTGITSRHRKIGQIEREKGRSPSEAAWPWPPSHPVAVPFVRLHEASSSTMGYENSVYHLTQFNAEVGAVISNIY</sequence>
<reference evidence="1 2" key="1">
    <citation type="submission" date="2023-09" db="EMBL/GenBank/DDBJ databases">
        <title>Nesidiocoris tenuis whole genome shotgun sequence.</title>
        <authorList>
            <person name="Shibata T."/>
            <person name="Shimoda M."/>
            <person name="Kobayashi T."/>
            <person name="Uehara T."/>
        </authorList>
    </citation>
    <scope>NUCLEOTIDE SEQUENCE [LARGE SCALE GENOMIC DNA]</scope>
    <source>
        <strain evidence="1 2">Japan</strain>
    </source>
</reference>
<evidence type="ECO:0000313" key="2">
    <source>
        <dbReference type="Proteomes" id="UP001307889"/>
    </source>
</evidence>
<gene>
    <name evidence="1" type="ORF">NTJ_10121</name>
</gene>
<name>A0ABN7B123_9HEMI</name>
<evidence type="ECO:0000313" key="1">
    <source>
        <dbReference type="EMBL" id="BES97307.1"/>
    </source>
</evidence>
<dbReference type="EMBL" id="AP028916">
    <property type="protein sequence ID" value="BES97307.1"/>
    <property type="molecule type" value="Genomic_DNA"/>
</dbReference>
<dbReference type="Proteomes" id="UP001307889">
    <property type="component" value="Chromosome 8"/>
</dbReference>
<organism evidence="1 2">
    <name type="scientific">Nesidiocoris tenuis</name>
    <dbReference type="NCBI Taxonomy" id="355587"/>
    <lineage>
        <taxon>Eukaryota</taxon>
        <taxon>Metazoa</taxon>
        <taxon>Ecdysozoa</taxon>
        <taxon>Arthropoda</taxon>
        <taxon>Hexapoda</taxon>
        <taxon>Insecta</taxon>
        <taxon>Pterygota</taxon>
        <taxon>Neoptera</taxon>
        <taxon>Paraneoptera</taxon>
        <taxon>Hemiptera</taxon>
        <taxon>Heteroptera</taxon>
        <taxon>Panheteroptera</taxon>
        <taxon>Cimicomorpha</taxon>
        <taxon>Miridae</taxon>
        <taxon>Dicyphina</taxon>
        <taxon>Nesidiocoris</taxon>
    </lineage>
</organism>
<accession>A0ABN7B123</accession>
<proteinExistence type="predicted"/>
<keyword evidence="2" id="KW-1185">Reference proteome</keyword>
<protein>
    <submittedName>
        <fullName evidence="1">Uncharacterized protein</fullName>
    </submittedName>
</protein>